<keyword evidence="2" id="KW-1133">Transmembrane helix</keyword>
<feature type="region of interest" description="Disordered" evidence="1">
    <location>
        <begin position="94"/>
        <end position="147"/>
    </location>
</feature>
<evidence type="ECO:0000256" key="2">
    <source>
        <dbReference type="SAM" id="Phobius"/>
    </source>
</evidence>
<dbReference type="GO" id="GO:0061908">
    <property type="term" value="C:phagophore"/>
    <property type="evidence" value="ECO:0007669"/>
    <property type="project" value="TreeGrafter"/>
</dbReference>
<evidence type="ECO:0000256" key="1">
    <source>
        <dbReference type="SAM" id="MobiDB-lite"/>
    </source>
</evidence>
<dbReference type="PANTHER" id="PTHR34659">
    <property type="entry name" value="BNAA05G11610D PROTEIN"/>
    <property type="match status" value="1"/>
</dbReference>
<dbReference type="Proteomes" id="UP001187192">
    <property type="component" value="Unassembled WGS sequence"/>
</dbReference>
<name>A0AA88AZV9_FICCA</name>
<keyword evidence="2" id="KW-0472">Membrane</keyword>
<dbReference type="GO" id="GO:0005776">
    <property type="term" value="C:autophagosome"/>
    <property type="evidence" value="ECO:0007669"/>
    <property type="project" value="TreeGrafter"/>
</dbReference>
<keyword evidence="2" id="KW-0812">Transmembrane</keyword>
<accession>A0AA88AZV9</accession>
<dbReference type="AlphaFoldDB" id="A0AA88AZV9"/>
<proteinExistence type="predicted"/>
<sequence>MFGRNLSNKVLSFVSELLIYFVALGAIIALVSIELQRITWVGNVYQKFEAMCLEVEEVMYQDTVKYVENQVQTVGASVKKFYSDVMQDLVPPISQDSEKVSPCGLTGKQDSDDGISKKSNVTKKAKPARADDEQLTRTLKVTSDNGKDTGLAPSIHVRLDVDNLCRSSGESVKGACSNLRSRKKYHDGSVHKSSNSGVGENRCDKKLIPTERSCAITHEKCLRQPLSSYGAFVNEIQEVSSDQTATVNTPSVNEDTRSDSKVKSCDEIETASEYVADFSSSFQSSSEIILIKPIRDDRNEMEVQSGGGLSAKSNDKCLNSSLASSGGSLQDVGAWHDKYADEEVFAHHPRKSFDWILNIIESEIATEHGTKTIEQSDKGKLEETCVLVNEDELHILPQREGKWRPYKKKIQEALYLRMRSARKQEYERLALQYGDDKKLNQEFVEALAPTLTMEEIKKLPHNDSCESEWELL</sequence>
<keyword evidence="4" id="KW-1185">Reference proteome</keyword>
<protein>
    <submittedName>
        <fullName evidence="3">Uncharacterized protein</fullName>
    </submittedName>
</protein>
<evidence type="ECO:0000313" key="4">
    <source>
        <dbReference type="Proteomes" id="UP001187192"/>
    </source>
</evidence>
<gene>
    <name evidence="3" type="ORF">TIFTF001_023097</name>
</gene>
<evidence type="ECO:0000313" key="3">
    <source>
        <dbReference type="EMBL" id="GMN53961.1"/>
    </source>
</evidence>
<dbReference type="GO" id="GO:0006950">
    <property type="term" value="P:response to stress"/>
    <property type="evidence" value="ECO:0007669"/>
    <property type="project" value="TreeGrafter"/>
</dbReference>
<dbReference type="InterPro" id="IPR053273">
    <property type="entry name" value="CST_Regulator"/>
</dbReference>
<dbReference type="EMBL" id="BTGU01000048">
    <property type="protein sequence ID" value="GMN53961.1"/>
    <property type="molecule type" value="Genomic_DNA"/>
</dbReference>
<comment type="caution">
    <text evidence="3">The sequence shown here is derived from an EMBL/GenBank/DDBJ whole genome shotgun (WGS) entry which is preliminary data.</text>
</comment>
<organism evidence="3 4">
    <name type="scientific">Ficus carica</name>
    <name type="common">Common fig</name>
    <dbReference type="NCBI Taxonomy" id="3494"/>
    <lineage>
        <taxon>Eukaryota</taxon>
        <taxon>Viridiplantae</taxon>
        <taxon>Streptophyta</taxon>
        <taxon>Embryophyta</taxon>
        <taxon>Tracheophyta</taxon>
        <taxon>Spermatophyta</taxon>
        <taxon>Magnoliopsida</taxon>
        <taxon>eudicotyledons</taxon>
        <taxon>Gunneridae</taxon>
        <taxon>Pentapetalae</taxon>
        <taxon>rosids</taxon>
        <taxon>fabids</taxon>
        <taxon>Rosales</taxon>
        <taxon>Moraceae</taxon>
        <taxon>Ficeae</taxon>
        <taxon>Ficus</taxon>
    </lineage>
</organism>
<dbReference type="PANTHER" id="PTHR34659:SF8">
    <property type="entry name" value="(RAPE) HYPOTHETICAL PROTEIN"/>
    <property type="match status" value="1"/>
</dbReference>
<feature type="transmembrane region" description="Helical" evidence="2">
    <location>
        <begin position="12"/>
        <end position="33"/>
    </location>
</feature>
<reference evidence="3" key="1">
    <citation type="submission" date="2023-07" db="EMBL/GenBank/DDBJ databases">
        <title>draft genome sequence of fig (Ficus carica).</title>
        <authorList>
            <person name="Takahashi T."/>
            <person name="Nishimura K."/>
        </authorList>
    </citation>
    <scope>NUCLEOTIDE SEQUENCE</scope>
</reference>